<keyword evidence="5" id="KW-0964">Secreted</keyword>
<keyword evidence="10 12" id="KW-0624">Polysaccharide degradation</keyword>
<evidence type="ECO:0000256" key="11">
    <source>
        <dbReference type="PROSITE-ProRule" id="PRU10061"/>
    </source>
</evidence>
<evidence type="ECO:0000256" key="5">
    <source>
        <dbReference type="ARBA" id="ARBA00022525"/>
    </source>
</evidence>
<keyword evidence="6" id="KW-0858">Xylan degradation</keyword>
<dbReference type="EC" id="3.2.1.8" evidence="12"/>
<sequence length="308" mass="34187">MQSTGRYFGTFSDSRYLSDTAYTGILSNTSEFGSITPGNSMKWDTTEPSSGSFSFETADQIVDFASQHNQTVRGHTLVWYSQLPDWVSTITDKDELLQVMNNHITTEITHFQGTSVTHWDVVNEPFEDSGEYRDSVFYNLLGVDYIATAFRTAREASPDAKLYLNEYNNDYGAKADAFYDLAKSLVDEGVPINGVGIQGHYILGQITTELQTRLQALADLGLEVAITELDIRIESPTTEEDLEQQAADYAYVTEACLAVEGCVGVTVASFTDKYSWVPTTFEGYDDACPWDKELQKKPAYTGISDAIA</sequence>
<evidence type="ECO:0000256" key="8">
    <source>
        <dbReference type="ARBA" id="ARBA00023277"/>
    </source>
</evidence>
<dbReference type="InterPro" id="IPR017853">
    <property type="entry name" value="GH"/>
</dbReference>
<evidence type="ECO:0000256" key="12">
    <source>
        <dbReference type="RuleBase" id="RU361174"/>
    </source>
</evidence>
<comment type="subcellular location">
    <subcellularLocation>
        <location evidence="2">Secreted</location>
    </subcellularLocation>
</comment>
<evidence type="ECO:0000256" key="10">
    <source>
        <dbReference type="ARBA" id="ARBA00023326"/>
    </source>
</evidence>
<dbReference type="Gene3D" id="3.20.20.80">
    <property type="entry name" value="Glycosidases"/>
    <property type="match status" value="1"/>
</dbReference>
<dbReference type="Proteomes" id="UP001610432">
    <property type="component" value="Unassembled WGS sequence"/>
</dbReference>
<dbReference type="PROSITE" id="PS00591">
    <property type="entry name" value="GH10_1"/>
    <property type="match status" value="1"/>
</dbReference>
<dbReference type="RefSeq" id="XP_070881901.1">
    <property type="nucleotide sequence ID" value="XM_071031625.1"/>
</dbReference>
<dbReference type="PANTHER" id="PTHR31490:SF35">
    <property type="entry name" value="ENDO-1,4-BETA-XYLANASE"/>
    <property type="match status" value="1"/>
</dbReference>
<dbReference type="EMBL" id="JBFXLQ010000059">
    <property type="protein sequence ID" value="KAL2862922.1"/>
    <property type="molecule type" value="Genomic_DNA"/>
</dbReference>
<accession>A0ABR4LEY1</accession>
<evidence type="ECO:0000256" key="7">
    <source>
        <dbReference type="ARBA" id="ARBA00022801"/>
    </source>
</evidence>
<proteinExistence type="inferred from homology"/>
<evidence type="ECO:0000256" key="1">
    <source>
        <dbReference type="ARBA" id="ARBA00000681"/>
    </source>
</evidence>
<dbReference type="GeneID" id="98146697"/>
<feature type="domain" description="GH10" evidence="13">
    <location>
        <begin position="1"/>
        <end position="306"/>
    </location>
</feature>
<keyword evidence="8 12" id="KW-0119">Carbohydrate metabolism</keyword>
<evidence type="ECO:0000256" key="2">
    <source>
        <dbReference type="ARBA" id="ARBA00004613"/>
    </source>
</evidence>
<comment type="pathway">
    <text evidence="3">Glycan degradation; xylan degradation.</text>
</comment>
<dbReference type="InterPro" id="IPR001000">
    <property type="entry name" value="GH10_dom"/>
</dbReference>
<evidence type="ECO:0000256" key="6">
    <source>
        <dbReference type="ARBA" id="ARBA00022651"/>
    </source>
</evidence>
<dbReference type="SMART" id="SM00633">
    <property type="entry name" value="Glyco_10"/>
    <property type="match status" value="1"/>
</dbReference>
<dbReference type="InterPro" id="IPR031158">
    <property type="entry name" value="GH10_AS"/>
</dbReference>
<keyword evidence="7 12" id="KW-0378">Hydrolase</keyword>
<comment type="caution">
    <text evidence="14">The sequence shown here is derived from an EMBL/GenBank/DDBJ whole genome shotgun (WGS) entry which is preliminary data.</text>
</comment>
<feature type="active site" description="Nucleophile" evidence="11">
    <location>
        <position position="228"/>
    </location>
</feature>
<evidence type="ECO:0000259" key="13">
    <source>
        <dbReference type="PROSITE" id="PS51760"/>
    </source>
</evidence>
<evidence type="ECO:0000256" key="9">
    <source>
        <dbReference type="ARBA" id="ARBA00023295"/>
    </source>
</evidence>
<organism evidence="14 15">
    <name type="scientific">Aspergillus lucknowensis</name>
    <dbReference type="NCBI Taxonomy" id="176173"/>
    <lineage>
        <taxon>Eukaryota</taxon>
        <taxon>Fungi</taxon>
        <taxon>Dikarya</taxon>
        <taxon>Ascomycota</taxon>
        <taxon>Pezizomycotina</taxon>
        <taxon>Eurotiomycetes</taxon>
        <taxon>Eurotiomycetidae</taxon>
        <taxon>Eurotiales</taxon>
        <taxon>Aspergillaceae</taxon>
        <taxon>Aspergillus</taxon>
        <taxon>Aspergillus subgen. Nidulantes</taxon>
    </lineage>
</organism>
<dbReference type="InterPro" id="IPR044846">
    <property type="entry name" value="GH10"/>
</dbReference>
<protein>
    <recommendedName>
        <fullName evidence="12">Beta-xylanase</fullName>
        <ecNumber evidence="12">3.2.1.8</ecNumber>
    </recommendedName>
</protein>
<comment type="catalytic activity">
    <reaction evidence="1 12">
        <text>Endohydrolysis of (1-&gt;4)-beta-D-xylosidic linkages in xylans.</text>
        <dbReference type="EC" id="3.2.1.8"/>
    </reaction>
</comment>
<dbReference type="PRINTS" id="PR00134">
    <property type="entry name" value="GLHYDRLASE10"/>
</dbReference>
<reference evidence="14 15" key="1">
    <citation type="submission" date="2024-07" db="EMBL/GenBank/DDBJ databases">
        <title>Section-level genome sequencing and comparative genomics of Aspergillus sections Usti and Cavernicolus.</title>
        <authorList>
            <consortium name="Lawrence Berkeley National Laboratory"/>
            <person name="Nybo J.L."/>
            <person name="Vesth T.C."/>
            <person name="Theobald S."/>
            <person name="Frisvad J.C."/>
            <person name="Larsen T.O."/>
            <person name="Kjaerboelling I."/>
            <person name="Rothschild-Mancinelli K."/>
            <person name="Lyhne E.K."/>
            <person name="Kogle M.E."/>
            <person name="Barry K."/>
            <person name="Clum A."/>
            <person name="Na H."/>
            <person name="Ledsgaard L."/>
            <person name="Lin J."/>
            <person name="Lipzen A."/>
            <person name="Kuo A."/>
            <person name="Riley R."/>
            <person name="Mondo S."/>
            <person name="Labutti K."/>
            <person name="Haridas S."/>
            <person name="Pangalinan J."/>
            <person name="Salamov A.A."/>
            <person name="Simmons B.A."/>
            <person name="Magnuson J.K."/>
            <person name="Chen J."/>
            <person name="Drula E."/>
            <person name="Henrissat B."/>
            <person name="Wiebenga A."/>
            <person name="Lubbers R.J."/>
            <person name="Gomes A.C."/>
            <person name="Macurrencykelacurrency M.R."/>
            <person name="Stajich J."/>
            <person name="Grigoriev I.V."/>
            <person name="Mortensen U.H."/>
            <person name="De Vries R.P."/>
            <person name="Baker S.E."/>
            <person name="Andersen M.R."/>
        </authorList>
    </citation>
    <scope>NUCLEOTIDE SEQUENCE [LARGE SCALE GENOMIC DNA]</scope>
    <source>
        <strain evidence="14 15">CBS 449.75</strain>
    </source>
</reference>
<dbReference type="SUPFAM" id="SSF51445">
    <property type="entry name" value="(Trans)glycosidases"/>
    <property type="match status" value="1"/>
</dbReference>
<dbReference type="PANTHER" id="PTHR31490">
    <property type="entry name" value="GLYCOSYL HYDROLASE"/>
    <property type="match status" value="1"/>
</dbReference>
<evidence type="ECO:0000256" key="4">
    <source>
        <dbReference type="ARBA" id="ARBA00007495"/>
    </source>
</evidence>
<comment type="similarity">
    <text evidence="4 12">Belongs to the glycosyl hydrolase 10 (cellulase F) family.</text>
</comment>
<evidence type="ECO:0000256" key="3">
    <source>
        <dbReference type="ARBA" id="ARBA00004851"/>
    </source>
</evidence>
<evidence type="ECO:0000313" key="14">
    <source>
        <dbReference type="EMBL" id="KAL2862922.1"/>
    </source>
</evidence>
<name>A0ABR4LEY1_9EURO</name>
<evidence type="ECO:0000313" key="15">
    <source>
        <dbReference type="Proteomes" id="UP001610432"/>
    </source>
</evidence>
<dbReference type="Pfam" id="PF00331">
    <property type="entry name" value="Glyco_hydro_10"/>
    <property type="match status" value="1"/>
</dbReference>
<keyword evidence="9 12" id="KW-0326">Glycosidase</keyword>
<gene>
    <name evidence="14" type="ORF">BJX67DRAFT_374930</name>
</gene>
<keyword evidence="15" id="KW-1185">Reference proteome</keyword>
<dbReference type="PROSITE" id="PS51760">
    <property type="entry name" value="GH10_2"/>
    <property type="match status" value="1"/>
</dbReference>